<protein>
    <submittedName>
        <fullName evidence="1">Uncharacterized protein</fullName>
    </submittedName>
</protein>
<sequence length="185" mass="19686">MRCGIFESASTSRTATPMSIIYPCRRDCDGHSVSRLSKTGIIPRSGCNVLASLIGRASMVSGKECNVSRLASAASSSTSPPHCPSILNPSIGIHVDWQEQAASFRNPASFHAPSFHQGAACLLYSIDRDSNGVHGAGTDVTDIAGCSMQQGIVVPPNQKGFHYSFTKLERGSVWCSYHPLIAVFA</sequence>
<reference evidence="1" key="1">
    <citation type="submission" date="2021-01" db="EMBL/GenBank/DDBJ databases">
        <authorList>
            <consortium name="Aspergillus luchuensis mut. kawachii IFO 4304 genome sequencing consortium"/>
            <person name="Kazuki M."/>
            <person name="Futagami T."/>
        </authorList>
    </citation>
    <scope>NUCLEOTIDE SEQUENCE</scope>
    <source>
        <strain evidence="1">IFO 4308</strain>
    </source>
</reference>
<dbReference type="EMBL" id="AP024428">
    <property type="protein sequence ID" value="BCR99218.1"/>
    <property type="molecule type" value="Genomic_DNA"/>
</dbReference>
<gene>
    <name evidence="1" type="ORF">AKAW2_40901S</name>
</gene>
<evidence type="ECO:0000313" key="2">
    <source>
        <dbReference type="Proteomes" id="UP000661280"/>
    </source>
</evidence>
<dbReference type="KEGG" id="aluc:AKAW2_40901S"/>
<accession>A0A7R7WB61</accession>
<dbReference type="OrthoDB" id="10350298at2759"/>
<organism evidence="1 2">
    <name type="scientific">Aspergillus kawachii</name>
    <name type="common">White koji mold</name>
    <name type="synonym">Aspergillus awamori var. kawachi</name>
    <dbReference type="NCBI Taxonomy" id="1069201"/>
    <lineage>
        <taxon>Eukaryota</taxon>
        <taxon>Fungi</taxon>
        <taxon>Dikarya</taxon>
        <taxon>Ascomycota</taxon>
        <taxon>Pezizomycotina</taxon>
        <taxon>Eurotiomycetes</taxon>
        <taxon>Eurotiomycetidae</taxon>
        <taxon>Eurotiales</taxon>
        <taxon>Aspergillaceae</taxon>
        <taxon>Aspergillus</taxon>
        <taxon>Aspergillus subgen. Circumdati</taxon>
    </lineage>
</organism>
<dbReference type="AlphaFoldDB" id="A0A7R7WB61"/>
<evidence type="ECO:0000313" key="1">
    <source>
        <dbReference type="EMBL" id="BCR99218.1"/>
    </source>
</evidence>
<keyword evidence="2" id="KW-1185">Reference proteome</keyword>
<dbReference type="RefSeq" id="XP_041542981.1">
    <property type="nucleotide sequence ID" value="XM_041689281.1"/>
</dbReference>
<dbReference type="GeneID" id="64960540"/>
<proteinExistence type="predicted"/>
<reference evidence="1" key="2">
    <citation type="submission" date="2021-02" db="EMBL/GenBank/DDBJ databases">
        <title>Aspergillus luchuensis mut. kawachii IFO 4304 genome sequence.</title>
        <authorList>
            <person name="Mori K."/>
            <person name="Kadooka C."/>
            <person name="Goto M."/>
            <person name="Futagami T."/>
        </authorList>
    </citation>
    <scope>NUCLEOTIDE SEQUENCE</scope>
    <source>
        <strain evidence="1">IFO 4308</strain>
    </source>
</reference>
<name>A0A7R7WB61_ASPKA</name>
<dbReference type="Proteomes" id="UP000661280">
    <property type="component" value="Chromosome 4"/>
</dbReference>